<dbReference type="RefSeq" id="WP_320188981.1">
    <property type="nucleotide sequence ID" value="NZ_CP192773.1"/>
</dbReference>
<feature type="region of interest" description="Disordered" evidence="1">
    <location>
        <begin position="301"/>
        <end position="336"/>
    </location>
</feature>
<evidence type="ECO:0000256" key="1">
    <source>
        <dbReference type="SAM" id="MobiDB-lite"/>
    </source>
</evidence>
<dbReference type="Proteomes" id="UP001277561">
    <property type="component" value="Unassembled WGS sequence"/>
</dbReference>
<accession>A0ABU4W690</accession>
<gene>
    <name evidence="2" type="ORF">RMS29_27785</name>
</gene>
<evidence type="ECO:0000313" key="2">
    <source>
        <dbReference type="EMBL" id="MDX8332996.1"/>
    </source>
</evidence>
<proteinExistence type="predicted"/>
<evidence type="ECO:0000313" key="3">
    <source>
        <dbReference type="Proteomes" id="UP001277561"/>
    </source>
</evidence>
<reference evidence="2" key="1">
    <citation type="journal article" date="2023" name="Phytobiomes J">
        <title>Deciphering the key players within the bacterial microbiota associated with aerial crown gall tumors on rhododendron: Insights into the gallobiome.</title>
        <authorList>
            <person name="Kuzmanovic N."/>
            <person name="Nesme J."/>
            <person name="Wolf J."/>
            <person name="Neumann-Schaal M."/>
            <person name="Petersen J."/>
            <person name="Fernandez-Gnecco G."/>
            <person name="Sproeer C."/>
            <person name="Bunk B."/>
            <person name="Overmann J."/>
            <person name="Sorensen S.J."/>
            <person name="Idczak E."/>
            <person name="Smalla K."/>
        </authorList>
    </citation>
    <scope>NUCLEOTIDE SEQUENCE [LARGE SCALE GENOMIC DNA]</scope>
    <source>
        <strain evidence="2">Rho-14.1</strain>
    </source>
</reference>
<keyword evidence="3" id="KW-1185">Reference proteome</keyword>
<name>A0ABU4W690_9HYPH</name>
<protein>
    <submittedName>
        <fullName evidence="2">HAD domain-containing protein</fullName>
    </submittedName>
</protein>
<dbReference type="Pfam" id="PF18143">
    <property type="entry name" value="HAD_SAK_2"/>
    <property type="match status" value="1"/>
</dbReference>
<sequence>MREYLPGEILMLVGHAKNKANDWLDRQTRMFEENAEDLRRLIVTLSDKDQFDPAIWCEGYDETQKGATELWRAWRCHQKIDGPERLEQLANALRGYEEYARDVYSDFEKKLKITPQSVKDFDKEFKLFRRKFAFERVIFLDIDGVLLSVRYWKSRHNKALYPQRVEDRIKDLQLDPGSIGLIVDLCDLADARLVLSSTWRKVWPHSRKELIERLIDQGLRRDIWHPDWMLPVLQNCNKWQELAHWTRGATDVTALIIDDEVPADPPPLDVKDAVILEVDKYEGFGSRNYFDALDYFGVEDKSVKPPPSLPPQRGMQPFPTTGQSKPSRRSATSIRP</sequence>
<organism evidence="2 3">
    <name type="scientific">Agrobacterium rosae</name>
    <dbReference type="NCBI Taxonomy" id="1972867"/>
    <lineage>
        <taxon>Bacteria</taxon>
        <taxon>Pseudomonadati</taxon>
        <taxon>Pseudomonadota</taxon>
        <taxon>Alphaproteobacteria</taxon>
        <taxon>Hyphomicrobiales</taxon>
        <taxon>Rhizobiaceae</taxon>
        <taxon>Rhizobium/Agrobacterium group</taxon>
        <taxon>Agrobacterium</taxon>
    </lineage>
</organism>
<dbReference type="EMBL" id="JAVRAD010000032">
    <property type="protein sequence ID" value="MDX8332996.1"/>
    <property type="molecule type" value="Genomic_DNA"/>
</dbReference>
<comment type="caution">
    <text evidence="2">The sequence shown here is derived from an EMBL/GenBank/DDBJ whole genome shotgun (WGS) entry which is preliminary data.</text>
</comment>
<feature type="compositionally biased region" description="Polar residues" evidence="1">
    <location>
        <begin position="318"/>
        <end position="336"/>
    </location>
</feature>